<dbReference type="Pfam" id="PF00854">
    <property type="entry name" value="PTR2"/>
    <property type="match status" value="1"/>
</dbReference>
<evidence type="ECO:0000256" key="6">
    <source>
        <dbReference type="SAM" id="Phobius"/>
    </source>
</evidence>
<feature type="transmembrane region" description="Helical" evidence="6">
    <location>
        <begin position="309"/>
        <end position="327"/>
    </location>
</feature>
<comment type="subcellular location">
    <subcellularLocation>
        <location evidence="1">Membrane</location>
        <topology evidence="1">Multi-pass membrane protein</topology>
    </subcellularLocation>
</comment>
<dbReference type="GO" id="GO:0016020">
    <property type="term" value="C:membrane"/>
    <property type="evidence" value="ECO:0007669"/>
    <property type="project" value="UniProtKB-SubCell"/>
</dbReference>
<dbReference type="Proteomes" id="UP001211065">
    <property type="component" value="Unassembled WGS sequence"/>
</dbReference>
<dbReference type="SUPFAM" id="SSF103473">
    <property type="entry name" value="MFS general substrate transporter"/>
    <property type="match status" value="1"/>
</dbReference>
<keyword evidence="3 6" id="KW-0812">Transmembrane</keyword>
<dbReference type="InterPro" id="IPR036259">
    <property type="entry name" value="MFS_trans_sf"/>
</dbReference>
<accession>A0AAD5Y236</accession>
<evidence type="ECO:0000313" key="8">
    <source>
        <dbReference type="Proteomes" id="UP001211065"/>
    </source>
</evidence>
<feature type="transmembrane region" description="Helical" evidence="6">
    <location>
        <begin position="111"/>
        <end position="128"/>
    </location>
</feature>
<protein>
    <submittedName>
        <fullName evidence="7">Uncharacterized protein</fullName>
    </submittedName>
</protein>
<dbReference type="EMBL" id="JADGJW010000079">
    <property type="protein sequence ID" value="KAJ3224839.1"/>
    <property type="molecule type" value="Genomic_DNA"/>
</dbReference>
<comment type="caution">
    <text evidence="7">The sequence shown here is derived from an EMBL/GenBank/DDBJ whole genome shotgun (WGS) entry which is preliminary data.</text>
</comment>
<dbReference type="PANTHER" id="PTHR11654">
    <property type="entry name" value="OLIGOPEPTIDE TRANSPORTER-RELATED"/>
    <property type="match status" value="1"/>
</dbReference>
<proteinExistence type="inferred from homology"/>
<keyword evidence="4 6" id="KW-1133">Transmembrane helix</keyword>
<sequence length="353" mass="39920">MAINVGAVITGFTTPAIVQQSCFGHEKDCYAYAYGQYVVSNLIFNLRTLDVQLLCSLLGIIPPAGVFLPWIVLKCVFSCIFKYFADGRKKELFEYGIDDYTPQMLAEVREVATMFVVLLPAPIFWMAYDQYGSTFQNQYDQLAYIKFGSVEIDSSTSSNWNTIFIIVLIPIFNIWVYPFIEKRFGNFKLLDRMLVGMFLTSVAFISIGILQKFIDDSGSLVLDPESNALICDQANPGKCLSGWWQVIPYFIIGVAEILFSISGLNFTYSEVGSSMKAVSSSLWLLMVSIGNFLTVLIAVWYKTLGPQNFFYVNAALLFGAMLIYFFIRTQYVYKIDRKSVEQSIAVGEEKLKH</sequence>
<dbReference type="AlphaFoldDB" id="A0AAD5Y236"/>
<evidence type="ECO:0000256" key="1">
    <source>
        <dbReference type="ARBA" id="ARBA00004141"/>
    </source>
</evidence>
<feature type="transmembrane region" description="Helical" evidence="6">
    <location>
        <begin position="192"/>
        <end position="214"/>
    </location>
</feature>
<feature type="transmembrane region" description="Helical" evidence="6">
    <location>
        <begin position="67"/>
        <end position="85"/>
    </location>
</feature>
<feature type="transmembrane region" description="Helical" evidence="6">
    <location>
        <begin position="280"/>
        <end position="303"/>
    </location>
</feature>
<organism evidence="7 8">
    <name type="scientific">Clydaea vesicula</name>
    <dbReference type="NCBI Taxonomy" id="447962"/>
    <lineage>
        <taxon>Eukaryota</taxon>
        <taxon>Fungi</taxon>
        <taxon>Fungi incertae sedis</taxon>
        <taxon>Chytridiomycota</taxon>
        <taxon>Chytridiomycota incertae sedis</taxon>
        <taxon>Chytridiomycetes</taxon>
        <taxon>Lobulomycetales</taxon>
        <taxon>Lobulomycetaceae</taxon>
        <taxon>Clydaea</taxon>
    </lineage>
</organism>
<dbReference type="Gene3D" id="1.20.1250.20">
    <property type="entry name" value="MFS general substrate transporter like domains"/>
    <property type="match status" value="1"/>
</dbReference>
<dbReference type="GO" id="GO:0022857">
    <property type="term" value="F:transmembrane transporter activity"/>
    <property type="evidence" value="ECO:0007669"/>
    <property type="project" value="InterPro"/>
</dbReference>
<feature type="transmembrane region" description="Helical" evidence="6">
    <location>
        <begin position="160"/>
        <end position="180"/>
    </location>
</feature>
<comment type="similarity">
    <text evidence="2">Belongs to the major facilitator superfamily. Proton-dependent oligopeptide transporter (POT/PTR) (TC 2.A.17) family.</text>
</comment>
<evidence type="ECO:0000256" key="3">
    <source>
        <dbReference type="ARBA" id="ARBA00022692"/>
    </source>
</evidence>
<evidence type="ECO:0000256" key="5">
    <source>
        <dbReference type="ARBA" id="ARBA00023136"/>
    </source>
</evidence>
<evidence type="ECO:0000256" key="2">
    <source>
        <dbReference type="ARBA" id="ARBA00005982"/>
    </source>
</evidence>
<feature type="transmembrane region" description="Helical" evidence="6">
    <location>
        <begin position="246"/>
        <end position="268"/>
    </location>
</feature>
<gene>
    <name evidence="7" type="ORF">HK099_007776</name>
</gene>
<keyword evidence="8" id="KW-1185">Reference proteome</keyword>
<evidence type="ECO:0000313" key="7">
    <source>
        <dbReference type="EMBL" id="KAJ3224839.1"/>
    </source>
</evidence>
<reference evidence="7" key="1">
    <citation type="submission" date="2020-05" db="EMBL/GenBank/DDBJ databases">
        <title>Phylogenomic resolution of chytrid fungi.</title>
        <authorList>
            <person name="Stajich J.E."/>
            <person name="Amses K."/>
            <person name="Simmons R."/>
            <person name="Seto K."/>
            <person name="Myers J."/>
            <person name="Bonds A."/>
            <person name="Quandt C.A."/>
            <person name="Barry K."/>
            <person name="Liu P."/>
            <person name="Grigoriev I."/>
            <person name="Longcore J.E."/>
            <person name="James T.Y."/>
        </authorList>
    </citation>
    <scope>NUCLEOTIDE SEQUENCE</scope>
    <source>
        <strain evidence="7">JEL0476</strain>
    </source>
</reference>
<dbReference type="InterPro" id="IPR000109">
    <property type="entry name" value="POT_fam"/>
</dbReference>
<keyword evidence="5 6" id="KW-0472">Membrane</keyword>
<evidence type="ECO:0000256" key="4">
    <source>
        <dbReference type="ARBA" id="ARBA00022989"/>
    </source>
</evidence>
<name>A0AAD5Y236_9FUNG</name>